<accession>A0ABR4IZ19</accession>
<comment type="caution">
    <text evidence="1">The sequence shown here is derived from an EMBL/GenBank/DDBJ whole genome shotgun (WGS) entry which is preliminary data.</text>
</comment>
<keyword evidence="2" id="KW-1185">Reference proteome</keyword>
<organism evidence="1 2">
    <name type="scientific">Aspergillus cavernicola</name>
    <dbReference type="NCBI Taxonomy" id="176166"/>
    <lineage>
        <taxon>Eukaryota</taxon>
        <taxon>Fungi</taxon>
        <taxon>Dikarya</taxon>
        <taxon>Ascomycota</taxon>
        <taxon>Pezizomycotina</taxon>
        <taxon>Eurotiomycetes</taxon>
        <taxon>Eurotiomycetidae</taxon>
        <taxon>Eurotiales</taxon>
        <taxon>Aspergillaceae</taxon>
        <taxon>Aspergillus</taxon>
        <taxon>Aspergillus subgen. Nidulantes</taxon>
    </lineage>
</organism>
<evidence type="ECO:0000313" key="2">
    <source>
        <dbReference type="Proteomes" id="UP001610335"/>
    </source>
</evidence>
<proteinExistence type="predicted"/>
<sequence length="503" mass="56722">MSDSFDRSRLIGVGSLDDNAAAVRGERVPHIVSGRATLCCVVRGIRYHDGFASDLRGIPELPELTRALNARAIMSNRIPKMHTPQEFPYCFWHPDVPCEETLRELLTRYPDNALLPYQVGRACAVGGYTELYRHLDILPDVSIAEEARDNRESGTADLPGRHGSSHSLPEVVFDITEDQCIDVEGILPGDRPVSPETVQLLHSPLPADLPTVDKDLLILMAAWTGKIDRYARLRRPRMVDGELPCVVRGIYHHPFFAKWWLTQPDKGLGILIRQAVHARCTMNNDLSWLSDTTPETELPEMIWFPQPARPETYIELARRQPRMASRAARACMHANYQEAFNKVSWEPDKWLWVEAQHLPNTHYLARIERKAAAMGIDCEQRFLPELGEAVSWEDRWPTAVLGQEWPHHHPNGSQSLTLVPELTTNHVGFQHPEETTTHSTVGQVLLHACVADESIRPTPAEGELDLGEIYQGDLAVQSEKDGRITALYRGSGRGRRRGGRPHH</sequence>
<name>A0ABR4IZ19_9EURO</name>
<reference evidence="1 2" key="1">
    <citation type="submission" date="2024-07" db="EMBL/GenBank/DDBJ databases">
        <title>Section-level genome sequencing and comparative genomics of Aspergillus sections Usti and Cavernicolus.</title>
        <authorList>
            <consortium name="Lawrence Berkeley National Laboratory"/>
            <person name="Nybo J.L."/>
            <person name="Vesth T.C."/>
            <person name="Theobald S."/>
            <person name="Frisvad J.C."/>
            <person name="Larsen T.O."/>
            <person name="Kjaerboelling I."/>
            <person name="Rothschild-Mancinelli K."/>
            <person name="Lyhne E.K."/>
            <person name="Kogle M.E."/>
            <person name="Barry K."/>
            <person name="Clum A."/>
            <person name="Na H."/>
            <person name="Ledsgaard L."/>
            <person name="Lin J."/>
            <person name="Lipzen A."/>
            <person name="Kuo A."/>
            <person name="Riley R."/>
            <person name="Mondo S."/>
            <person name="LaButti K."/>
            <person name="Haridas S."/>
            <person name="Pangalinan J."/>
            <person name="Salamov A.A."/>
            <person name="Simmons B.A."/>
            <person name="Magnuson J.K."/>
            <person name="Chen J."/>
            <person name="Drula E."/>
            <person name="Henrissat B."/>
            <person name="Wiebenga A."/>
            <person name="Lubbers R.J."/>
            <person name="Gomes A.C."/>
            <person name="Makela M.R."/>
            <person name="Stajich J."/>
            <person name="Grigoriev I.V."/>
            <person name="Mortensen U.H."/>
            <person name="De vries R.P."/>
            <person name="Baker S.E."/>
            <person name="Andersen M.R."/>
        </authorList>
    </citation>
    <scope>NUCLEOTIDE SEQUENCE [LARGE SCALE GENOMIC DNA]</scope>
    <source>
        <strain evidence="1 2">CBS 600.67</strain>
    </source>
</reference>
<dbReference type="Proteomes" id="UP001610335">
    <property type="component" value="Unassembled WGS sequence"/>
</dbReference>
<evidence type="ECO:0000313" key="1">
    <source>
        <dbReference type="EMBL" id="KAL2833016.1"/>
    </source>
</evidence>
<protein>
    <submittedName>
        <fullName evidence="1">Uncharacterized protein</fullName>
    </submittedName>
</protein>
<gene>
    <name evidence="1" type="ORF">BDW59DRAFT_157155</name>
</gene>
<dbReference type="EMBL" id="JBFXLS010000005">
    <property type="protein sequence ID" value="KAL2833016.1"/>
    <property type="molecule type" value="Genomic_DNA"/>
</dbReference>